<evidence type="ECO:0000313" key="1">
    <source>
        <dbReference type="EMBL" id="AII26418.1"/>
    </source>
</evidence>
<organism evidence="1">
    <name type="scientific">Acinetobacter baumannii TYTH-1</name>
    <dbReference type="NCBI Taxonomy" id="1100841"/>
    <lineage>
        <taxon>Bacteria</taxon>
        <taxon>Pseudomonadati</taxon>
        <taxon>Pseudomonadota</taxon>
        <taxon>Gammaproteobacteria</taxon>
        <taxon>Moraxellales</taxon>
        <taxon>Moraxellaceae</taxon>
        <taxon>Acinetobacter</taxon>
        <taxon>Acinetobacter calcoaceticus/baumannii complex</taxon>
    </lineage>
</organism>
<geneLocation type="plasmid" evidence="1">
    <name>pAB_CC</name>
</geneLocation>
<proteinExistence type="predicted"/>
<protein>
    <recommendedName>
        <fullName evidence="2">Lipoprotein</fullName>
    </recommendedName>
</protein>
<evidence type="ECO:0008006" key="2">
    <source>
        <dbReference type="Google" id="ProtNLM"/>
    </source>
</evidence>
<dbReference type="PROSITE" id="PS51257">
    <property type="entry name" value="PROKAR_LIPOPROTEIN"/>
    <property type="match status" value="1"/>
</dbReference>
<reference evidence="1" key="1">
    <citation type="submission" date="2013-11" db="EMBL/GenBank/DDBJ databases">
        <authorList>
            <person name="Liu C.-C."/>
            <person name="Tang C.Y."/>
            <person name="Kuo H.-Y."/>
            <person name="Chang K.-C."/>
            <person name="Liou M.-L."/>
        </authorList>
    </citation>
    <scope>NUCLEOTIDE SEQUENCE</scope>
    <source>
        <strain evidence="1">TYTH-1</strain>
        <plasmid evidence="1">pAB_CC</plasmid>
    </source>
</reference>
<name>A0A076G9E1_ACIBA</name>
<dbReference type="EMBL" id="KF889012">
    <property type="protein sequence ID" value="AII26418.1"/>
    <property type="molecule type" value="Genomic_DNA"/>
</dbReference>
<keyword evidence="1" id="KW-0614">Plasmid</keyword>
<sequence>MVILMKNIPLIFALVLTLSGCMSDEDFIIAKEQIVEKTIDMYLQDQYGMITISDIGNVNPSIYKTCNKYLAINKRMVKKESVNLTLRGYESKYVLEETVNTDPLKRCVDDYLVKTPISEESMKNLKEDTRVEQFKNDPEVRSLIDNAKADHLISYYEYQTILGLVLKKHYDHEIDLGKAAYQDDFQSL</sequence>
<accession>A0A076G9E1</accession>
<dbReference type="AlphaFoldDB" id="A0A076G9E1"/>
<gene>
    <name evidence="1" type="ORF">M3Q_pABCC15</name>
</gene>
<reference evidence="1" key="2">
    <citation type="journal article" date="2014" name="Genomics">
        <title>Prevalence and mapping of a plasmid encoding a type IV secretion system in Acinetobacter baumannii.</title>
        <authorList>
            <person name="Liu C.C."/>
            <person name="Kuo H.Y."/>
            <person name="Tang C.Y."/>
            <person name="Chang K.C."/>
            <person name="Liou M.L."/>
        </authorList>
    </citation>
    <scope>NUCLEOTIDE SEQUENCE</scope>
    <source>
        <strain evidence="1">TYTH-1</strain>
        <plasmid evidence="1">pAB_CC</plasmid>
    </source>
</reference>